<accession>A0A3D2X7I5</accession>
<evidence type="ECO:0000313" key="2">
    <source>
        <dbReference type="Proteomes" id="UP000262969"/>
    </source>
</evidence>
<reference evidence="1 2" key="1">
    <citation type="journal article" date="2018" name="Nat. Biotechnol.">
        <title>A standardized bacterial taxonomy based on genome phylogeny substantially revises the tree of life.</title>
        <authorList>
            <person name="Parks D.H."/>
            <person name="Chuvochina M."/>
            <person name="Waite D.W."/>
            <person name="Rinke C."/>
            <person name="Skarshewski A."/>
            <person name="Chaumeil P.A."/>
            <person name="Hugenholtz P."/>
        </authorList>
    </citation>
    <scope>NUCLEOTIDE SEQUENCE [LARGE SCALE GENOMIC DNA]</scope>
    <source>
        <strain evidence="1">UBA11728</strain>
    </source>
</reference>
<comment type="caution">
    <text evidence="1">The sequence shown here is derived from an EMBL/GenBank/DDBJ whole genome shotgun (WGS) entry which is preliminary data.</text>
</comment>
<gene>
    <name evidence="1" type="ORF">DHW61_12005</name>
</gene>
<dbReference type="EMBL" id="DPVV01000400">
    <property type="protein sequence ID" value="HCL03110.1"/>
    <property type="molecule type" value="Genomic_DNA"/>
</dbReference>
<evidence type="ECO:0000313" key="1">
    <source>
        <dbReference type="EMBL" id="HCL03110.1"/>
    </source>
</evidence>
<organism evidence="1 2">
    <name type="scientific">Lachnoclostridium phytofermentans</name>
    <dbReference type="NCBI Taxonomy" id="66219"/>
    <lineage>
        <taxon>Bacteria</taxon>
        <taxon>Bacillati</taxon>
        <taxon>Bacillota</taxon>
        <taxon>Clostridia</taxon>
        <taxon>Lachnospirales</taxon>
        <taxon>Lachnospiraceae</taxon>
    </lineage>
</organism>
<proteinExistence type="predicted"/>
<protein>
    <submittedName>
        <fullName evidence="1">Uncharacterized protein</fullName>
    </submittedName>
</protein>
<dbReference type="Proteomes" id="UP000262969">
    <property type="component" value="Unassembled WGS sequence"/>
</dbReference>
<name>A0A3D2X7I5_9FIRM</name>
<dbReference type="AlphaFoldDB" id="A0A3D2X7I5"/>
<sequence length="75" mass="8059">MKVENVSRVPVAIAAELLGLSILSVQGALINNALPIGGAWKNEKSSCYTYHISPQQLALYIGSTKEDIMKICINA</sequence>